<evidence type="ECO:0000313" key="6">
    <source>
        <dbReference type="EMBL" id="RHX86228.1"/>
    </source>
</evidence>
<feature type="transmembrane region" description="Helical" evidence="4">
    <location>
        <begin position="12"/>
        <end position="31"/>
    </location>
</feature>
<dbReference type="PRINTS" id="PR00032">
    <property type="entry name" value="HTHARAC"/>
</dbReference>
<feature type="transmembrane region" description="Helical" evidence="4">
    <location>
        <begin position="38"/>
        <end position="59"/>
    </location>
</feature>
<feature type="transmembrane region" description="Helical" evidence="4">
    <location>
        <begin position="212"/>
        <end position="236"/>
    </location>
</feature>
<organism evidence="6 7">
    <name type="scientific">Leptospira stimsonii</name>
    <dbReference type="NCBI Taxonomy" id="2202203"/>
    <lineage>
        <taxon>Bacteria</taxon>
        <taxon>Pseudomonadati</taxon>
        <taxon>Spirochaetota</taxon>
        <taxon>Spirochaetia</taxon>
        <taxon>Leptospirales</taxon>
        <taxon>Leptospiraceae</taxon>
        <taxon>Leptospira</taxon>
    </lineage>
</organism>
<dbReference type="SUPFAM" id="SSF46689">
    <property type="entry name" value="Homeodomain-like"/>
    <property type="match status" value="1"/>
</dbReference>
<name>A0A8B3CQI7_9LEPT</name>
<keyword evidence="4" id="KW-0812">Transmembrane</keyword>
<evidence type="ECO:0000313" key="7">
    <source>
        <dbReference type="Proteomes" id="UP000266669"/>
    </source>
</evidence>
<dbReference type="GO" id="GO:0043565">
    <property type="term" value="F:sequence-specific DNA binding"/>
    <property type="evidence" value="ECO:0007669"/>
    <property type="project" value="InterPro"/>
</dbReference>
<protein>
    <recommendedName>
        <fullName evidence="5">HTH araC/xylS-type domain-containing protein</fullName>
    </recommendedName>
</protein>
<feature type="transmembrane region" description="Helical" evidence="4">
    <location>
        <begin position="65"/>
        <end position="83"/>
    </location>
</feature>
<reference evidence="7" key="1">
    <citation type="submission" date="2018-05" db="EMBL/GenBank/DDBJ databases">
        <title>Leptospira yasudae sp. nov. and Leptospira stimsonii sp. nov., two pathogenic species of the genus Leptospira isolated from environmental sources.</title>
        <authorList>
            <person name="Casanovas-Massana A."/>
            <person name="Hamond C."/>
            <person name="Santos L.A."/>
            <person name="Hacker K.P."/>
            <person name="Balassiano I."/>
            <person name="Medeiros M.A."/>
            <person name="Reis M.G."/>
            <person name="Ko A.I."/>
            <person name="Wunder E.A."/>
        </authorList>
    </citation>
    <scope>NUCLEOTIDE SEQUENCE [LARGE SCALE GENOMIC DNA]</scope>
    <source>
        <strain evidence="7">AMB6-RJ</strain>
    </source>
</reference>
<dbReference type="AlphaFoldDB" id="A0A8B3CQI7"/>
<evidence type="ECO:0000256" key="2">
    <source>
        <dbReference type="ARBA" id="ARBA00023125"/>
    </source>
</evidence>
<proteinExistence type="predicted"/>
<feature type="transmembrane region" description="Helical" evidence="4">
    <location>
        <begin position="145"/>
        <end position="166"/>
    </location>
</feature>
<dbReference type="Proteomes" id="UP000266669">
    <property type="component" value="Unassembled WGS sequence"/>
</dbReference>
<dbReference type="Pfam" id="PF12833">
    <property type="entry name" value="HTH_18"/>
    <property type="match status" value="1"/>
</dbReference>
<dbReference type="InterPro" id="IPR018060">
    <property type="entry name" value="HTH_AraC"/>
</dbReference>
<dbReference type="Gene3D" id="1.10.10.60">
    <property type="entry name" value="Homeodomain-like"/>
    <property type="match status" value="2"/>
</dbReference>
<gene>
    <name evidence="6" type="ORF">DLM78_10265</name>
</gene>
<feature type="transmembrane region" description="Helical" evidence="4">
    <location>
        <begin position="178"/>
        <end position="200"/>
    </location>
</feature>
<dbReference type="GO" id="GO:0003700">
    <property type="term" value="F:DNA-binding transcription factor activity"/>
    <property type="evidence" value="ECO:0007669"/>
    <property type="project" value="InterPro"/>
</dbReference>
<keyword evidence="4" id="KW-0472">Membrane</keyword>
<dbReference type="PANTHER" id="PTHR43280:SF29">
    <property type="entry name" value="ARAC-FAMILY TRANSCRIPTIONAL REGULATOR"/>
    <property type="match status" value="1"/>
</dbReference>
<feature type="domain" description="HTH araC/xylS-type" evidence="5">
    <location>
        <begin position="255"/>
        <end position="361"/>
    </location>
</feature>
<dbReference type="InterPro" id="IPR018062">
    <property type="entry name" value="HTH_AraC-typ_CS"/>
</dbReference>
<dbReference type="PANTHER" id="PTHR43280">
    <property type="entry name" value="ARAC-FAMILY TRANSCRIPTIONAL REGULATOR"/>
    <property type="match status" value="1"/>
</dbReference>
<keyword evidence="2" id="KW-0238">DNA-binding</keyword>
<dbReference type="SMART" id="SM00342">
    <property type="entry name" value="HTH_ARAC"/>
    <property type="match status" value="1"/>
</dbReference>
<evidence type="ECO:0000256" key="4">
    <source>
        <dbReference type="SAM" id="Phobius"/>
    </source>
</evidence>
<keyword evidence="1" id="KW-0805">Transcription regulation</keyword>
<keyword evidence="3" id="KW-0804">Transcription</keyword>
<comment type="caution">
    <text evidence="6">The sequence shown here is derived from an EMBL/GenBank/DDBJ whole genome shotgun (WGS) entry which is preliminary data.</text>
</comment>
<dbReference type="PROSITE" id="PS00041">
    <property type="entry name" value="HTH_ARAC_FAMILY_1"/>
    <property type="match status" value="1"/>
</dbReference>
<dbReference type="PROSITE" id="PS01124">
    <property type="entry name" value="HTH_ARAC_FAMILY_2"/>
    <property type="match status" value="1"/>
</dbReference>
<evidence type="ECO:0000256" key="3">
    <source>
        <dbReference type="ARBA" id="ARBA00023163"/>
    </source>
</evidence>
<accession>A0A8B3CQI7</accession>
<sequence>MLELFSSLTEVLIQFGGCLGLLMGIGRYPALKQKTIQTFFVSVLFISTGITQCIISSVFSGWIYLFPNFIILLPFSLAIYGPIEHYYTTSLLKEKFSFGWKEILHLIPVILILILSIPFFLKTEELKKRIVFEIWNQNSFDSMNLLIYFSTFCVTGYNLYLFWIYFRNSKTAPILPAFRLGIFMIPFRLIATLLLIYGHFTLNFTLLKTGAVLVSMILIQLYIFSVGNPESLALFIQEVRKNRYERSLLIGLDTDSIQKKLNECMEQRQLYKQEDLTLKELADSVSITSHQLSEFLNEKIRMNFPSFINQYRISEAKKILLNEPERTVLSIAYEVGFNSKSSFNQAFLRFTGKTPKEYRKKGLGK</sequence>
<evidence type="ECO:0000256" key="1">
    <source>
        <dbReference type="ARBA" id="ARBA00023015"/>
    </source>
</evidence>
<dbReference type="RefSeq" id="WP_118981825.1">
    <property type="nucleotide sequence ID" value="NZ_QHCS01000002.1"/>
</dbReference>
<keyword evidence="4" id="KW-1133">Transmembrane helix</keyword>
<dbReference type="EMBL" id="QHCS01000002">
    <property type="protein sequence ID" value="RHX86228.1"/>
    <property type="molecule type" value="Genomic_DNA"/>
</dbReference>
<dbReference type="InterPro" id="IPR020449">
    <property type="entry name" value="Tscrpt_reg_AraC-type_HTH"/>
</dbReference>
<evidence type="ECO:0000259" key="5">
    <source>
        <dbReference type="PROSITE" id="PS01124"/>
    </source>
</evidence>
<dbReference type="InterPro" id="IPR009057">
    <property type="entry name" value="Homeodomain-like_sf"/>
</dbReference>
<feature type="transmembrane region" description="Helical" evidence="4">
    <location>
        <begin position="103"/>
        <end position="121"/>
    </location>
</feature>